<dbReference type="AlphaFoldDB" id="A0A183TGU9"/>
<evidence type="ECO:0000313" key="3">
    <source>
        <dbReference type="WBParaSite" id="SSLN_0001629701-mRNA-1"/>
    </source>
</evidence>
<keyword evidence="2" id="KW-1185">Reference proteome</keyword>
<dbReference type="WBParaSite" id="SSLN_0001629701-mRNA-1">
    <property type="protein sequence ID" value="SSLN_0001629701-mRNA-1"/>
    <property type="gene ID" value="SSLN_0001629701"/>
</dbReference>
<proteinExistence type="predicted"/>
<reference evidence="1 2" key="2">
    <citation type="submission" date="2018-11" db="EMBL/GenBank/DDBJ databases">
        <authorList>
            <consortium name="Pathogen Informatics"/>
        </authorList>
    </citation>
    <scope>NUCLEOTIDE SEQUENCE [LARGE SCALE GENOMIC DNA]</scope>
    <source>
        <strain evidence="1 2">NST_G2</strain>
    </source>
</reference>
<evidence type="ECO:0000313" key="1">
    <source>
        <dbReference type="EMBL" id="VDM02083.1"/>
    </source>
</evidence>
<evidence type="ECO:0000313" key="2">
    <source>
        <dbReference type="Proteomes" id="UP000275846"/>
    </source>
</evidence>
<reference evidence="3" key="1">
    <citation type="submission" date="2016-06" db="UniProtKB">
        <authorList>
            <consortium name="WormBaseParasite"/>
        </authorList>
    </citation>
    <scope>IDENTIFICATION</scope>
</reference>
<dbReference type="OrthoDB" id="674273at2759"/>
<dbReference type="EMBL" id="UYSU01040203">
    <property type="protein sequence ID" value="VDM02083.1"/>
    <property type="molecule type" value="Genomic_DNA"/>
</dbReference>
<gene>
    <name evidence="1" type="ORF">SSLN_LOCUS15697</name>
</gene>
<accession>A0A183TGU9</accession>
<dbReference type="SUPFAM" id="SSF55797">
    <property type="entry name" value="PR-1-like"/>
    <property type="match status" value="1"/>
</dbReference>
<dbReference type="Gene3D" id="3.40.33.10">
    <property type="entry name" value="CAP"/>
    <property type="match status" value="1"/>
</dbReference>
<sequence length="81" mass="9484">MESLANKWVARCLFEHPDSTFYPEYSNFGQNLAAFGGYKPTDIYERSVFGWNQEKVNYTYSTNRCNAVCGHYTQVRKRLNV</sequence>
<organism evidence="3">
    <name type="scientific">Schistocephalus solidus</name>
    <name type="common">Tapeworm</name>
    <dbReference type="NCBI Taxonomy" id="70667"/>
    <lineage>
        <taxon>Eukaryota</taxon>
        <taxon>Metazoa</taxon>
        <taxon>Spiralia</taxon>
        <taxon>Lophotrochozoa</taxon>
        <taxon>Platyhelminthes</taxon>
        <taxon>Cestoda</taxon>
        <taxon>Eucestoda</taxon>
        <taxon>Diphyllobothriidea</taxon>
        <taxon>Diphyllobothriidae</taxon>
        <taxon>Schistocephalus</taxon>
    </lineage>
</organism>
<name>A0A183TGU9_SCHSO</name>
<dbReference type="InterPro" id="IPR035940">
    <property type="entry name" value="CAP_sf"/>
</dbReference>
<dbReference type="STRING" id="70667.A0A183TGU9"/>
<protein>
    <submittedName>
        <fullName evidence="3">SCP domain-containing protein</fullName>
    </submittedName>
</protein>
<dbReference type="Proteomes" id="UP000275846">
    <property type="component" value="Unassembled WGS sequence"/>
</dbReference>